<feature type="binding site" evidence="14">
    <location>
        <position position="162"/>
    </location>
    <ligand>
        <name>substrate</name>
    </ligand>
</feature>
<protein>
    <recommendedName>
        <fullName evidence="12">Riboflavin biosynthesis protein RibD</fullName>
    </recommendedName>
    <domain>
        <recommendedName>
            <fullName evidence="12">Diaminohydroxyphosphoribosylaminopyrimidine deaminase</fullName>
            <shortName evidence="12">DRAP deaminase</shortName>
            <ecNumber evidence="12">3.5.4.26</ecNumber>
        </recommendedName>
        <alternativeName>
            <fullName evidence="12">Riboflavin-specific deaminase</fullName>
        </alternativeName>
    </domain>
    <domain>
        <recommendedName>
            <fullName evidence="12">5-amino-6-(5-phosphoribosylamino)uracil reductase</fullName>
            <ecNumber evidence="12">1.1.1.193</ecNumber>
        </recommendedName>
        <alternativeName>
            <fullName evidence="12">HTP reductase</fullName>
        </alternativeName>
    </domain>
</protein>
<dbReference type="GO" id="GO:0008703">
    <property type="term" value="F:5-amino-6-(5-phosphoribosylamino)uracil reductase activity"/>
    <property type="evidence" value="ECO:0007669"/>
    <property type="project" value="UniProtKB-EC"/>
</dbReference>
<dbReference type="EC" id="3.5.4.26" evidence="12"/>
<dbReference type="Pfam" id="PF00383">
    <property type="entry name" value="dCMP_cyt_deam_1"/>
    <property type="match status" value="1"/>
</dbReference>
<dbReference type="InterPro" id="IPR024072">
    <property type="entry name" value="DHFR-like_dom_sf"/>
</dbReference>
<keyword evidence="18" id="KW-1185">Reference proteome</keyword>
<dbReference type="InterPro" id="IPR016192">
    <property type="entry name" value="APOBEC/CMP_deaminase_Zn-bd"/>
</dbReference>
<dbReference type="UniPathway" id="UPA00275">
    <property type="reaction ID" value="UER00401"/>
</dbReference>
<evidence type="ECO:0000256" key="12">
    <source>
        <dbReference type="PIRNR" id="PIRNR006769"/>
    </source>
</evidence>
<feature type="binding site" evidence="15">
    <location>
        <position position="69"/>
    </location>
    <ligand>
        <name>Zn(2+)</name>
        <dbReference type="ChEBI" id="CHEBI:29105"/>
        <note>catalytic</note>
    </ligand>
</feature>
<feature type="binding site" evidence="14">
    <location>
        <position position="198"/>
    </location>
    <ligand>
        <name>substrate</name>
    </ligand>
</feature>
<gene>
    <name evidence="17" type="primary">ribD</name>
    <name evidence="17" type="ORF">GE300_06080</name>
</gene>
<keyword evidence="9 12" id="KW-0521">NADP</keyword>
<dbReference type="SUPFAM" id="SSF53927">
    <property type="entry name" value="Cytidine deaminase-like"/>
    <property type="match status" value="1"/>
</dbReference>
<keyword evidence="6 12" id="KW-0686">Riboflavin biosynthesis</keyword>
<accession>A0A6L5YYT0</accession>
<evidence type="ECO:0000256" key="15">
    <source>
        <dbReference type="PIRSR" id="PIRSR006769-3"/>
    </source>
</evidence>
<dbReference type="Gene3D" id="3.40.430.10">
    <property type="entry name" value="Dihydrofolate Reductase, subunit A"/>
    <property type="match status" value="1"/>
</dbReference>
<dbReference type="InterPro" id="IPR050765">
    <property type="entry name" value="Riboflavin_Biosynth_HTPR"/>
</dbReference>
<evidence type="ECO:0000256" key="3">
    <source>
        <dbReference type="ARBA" id="ARBA00004910"/>
    </source>
</evidence>
<dbReference type="InterPro" id="IPR004794">
    <property type="entry name" value="Eubact_RibD"/>
</dbReference>
<dbReference type="Gene3D" id="3.40.140.10">
    <property type="entry name" value="Cytidine Deaminase, domain 2"/>
    <property type="match status" value="1"/>
</dbReference>
<keyword evidence="12 17" id="KW-0378">Hydrolase</keyword>
<feature type="binding site" evidence="15">
    <location>
        <position position="44"/>
    </location>
    <ligand>
        <name>Zn(2+)</name>
        <dbReference type="ChEBI" id="CHEBI:29105"/>
        <note>catalytic</note>
    </ligand>
</feature>
<feature type="binding site" evidence="14">
    <location>
        <position position="164"/>
    </location>
    <ligand>
        <name>NADP(+)</name>
        <dbReference type="ChEBI" id="CHEBI:58349"/>
    </ligand>
</feature>
<dbReference type="GO" id="GO:0008835">
    <property type="term" value="F:diaminohydroxyphosphoribosylaminopyrimidine deaminase activity"/>
    <property type="evidence" value="ECO:0007669"/>
    <property type="project" value="UniProtKB-EC"/>
</dbReference>
<feature type="binding site" evidence="14">
    <location>
        <position position="194"/>
    </location>
    <ligand>
        <name>NADP(+)</name>
        <dbReference type="ChEBI" id="CHEBI:58349"/>
    </ligand>
</feature>
<dbReference type="PROSITE" id="PS51747">
    <property type="entry name" value="CYT_DCMP_DEAMINASES_2"/>
    <property type="match status" value="1"/>
</dbReference>
<proteinExistence type="inferred from homology"/>
<comment type="function">
    <text evidence="1 12">Converts 2,5-diamino-6-(ribosylamino)-4(3h)-pyrimidinone 5'-phosphate into 5-amino-6-(ribosylamino)-2,4(1h,3h)-pyrimidinedione 5'-phosphate.</text>
</comment>
<comment type="catalytic activity">
    <reaction evidence="12">
        <text>5-amino-6-(5-phospho-D-ribitylamino)uracil + NADP(+) = 5-amino-6-(5-phospho-D-ribosylamino)uracil + NADPH + H(+)</text>
        <dbReference type="Rhea" id="RHEA:17845"/>
        <dbReference type="ChEBI" id="CHEBI:15378"/>
        <dbReference type="ChEBI" id="CHEBI:57783"/>
        <dbReference type="ChEBI" id="CHEBI:58349"/>
        <dbReference type="ChEBI" id="CHEBI:58421"/>
        <dbReference type="ChEBI" id="CHEBI:58453"/>
        <dbReference type="EC" id="1.1.1.193"/>
    </reaction>
</comment>
<evidence type="ECO:0000256" key="8">
    <source>
        <dbReference type="ARBA" id="ARBA00022833"/>
    </source>
</evidence>
<comment type="pathway">
    <text evidence="3 12">Cofactor biosynthesis; riboflavin biosynthesis; 5-amino-6-(D-ribitylamino)uracil from GTP: step 3/4.</text>
</comment>
<dbReference type="GO" id="GO:0008270">
    <property type="term" value="F:zinc ion binding"/>
    <property type="evidence" value="ECO:0007669"/>
    <property type="project" value="InterPro"/>
</dbReference>
<feature type="binding site" evidence="15">
    <location>
        <position position="78"/>
    </location>
    <ligand>
        <name>Zn(2+)</name>
        <dbReference type="ChEBI" id="CHEBI:29105"/>
        <note>catalytic</note>
    </ligand>
</feature>
<dbReference type="SUPFAM" id="SSF53597">
    <property type="entry name" value="Dihydrofolate reductase-like"/>
    <property type="match status" value="1"/>
</dbReference>
<reference evidence="17 18" key="1">
    <citation type="submission" date="2019-10" db="EMBL/GenBank/DDBJ databases">
        <title>Cognatihalovulum marinum gen. nov. sp. nov., a new member of the family Rhodobacteraceae isolated from deep seawater of the Northwest Indian Ocean.</title>
        <authorList>
            <person name="Ruan C."/>
            <person name="Wang J."/>
            <person name="Zheng X."/>
            <person name="Song L."/>
            <person name="Zhu Y."/>
            <person name="Huang Y."/>
            <person name="Lu Z."/>
            <person name="Du W."/>
            <person name="Huang L."/>
            <person name="Dai X."/>
        </authorList>
    </citation>
    <scope>NUCLEOTIDE SEQUENCE [LARGE SCALE GENOMIC DNA]</scope>
    <source>
        <strain evidence="17 18">2CG4</strain>
    </source>
</reference>
<evidence type="ECO:0000256" key="13">
    <source>
        <dbReference type="PIRSR" id="PIRSR006769-1"/>
    </source>
</evidence>
<feature type="binding site" evidence="14">
    <location>
        <position position="148"/>
    </location>
    <ligand>
        <name>NADP(+)</name>
        <dbReference type="ChEBI" id="CHEBI:58349"/>
    </ligand>
</feature>
<comment type="cofactor">
    <cofactor evidence="12 15">
        <name>Zn(2+)</name>
        <dbReference type="ChEBI" id="CHEBI:29105"/>
    </cofactor>
    <text evidence="12 15">Binds 1 zinc ion.</text>
</comment>
<evidence type="ECO:0000313" key="17">
    <source>
        <dbReference type="EMBL" id="MSU89189.1"/>
    </source>
</evidence>
<dbReference type="NCBIfam" id="TIGR00326">
    <property type="entry name" value="eubact_ribD"/>
    <property type="match status" value="1"/>
</dbReference>
<keyword evidence="10 12" id="KW-0560">Oxidoreductase</keyword>
<sequence length="362" mass="37550">MERALDLARNGLGNTWPNPAVGCVLVAADAVVGEGWTRPGGRPHAETEALSAAGARARGATAYVTLEPCAHRGQTGPCAVALAEAGVARVVVALHDPDPRVSGRGLEILRKAGIAVETGLHGERAARLNAGFLHRLRSGRPRLTLKLASTLDGRIALANGQSRWITGPQARGFVHGLRATSDAVLIGAGTARADNPRLDVREGHETPRPPVRIVADPGLSLPLTGHLAETAGTQPLWLLHAAHDHDPARAEALRGIGARLLPVPRDARGALELPAALRALGDAGLTSVLCEGGGRLAAGLIQTGLVDELILITAGKVIGAEGVPSVGPLALTDLGAAPRFHPVEHRLLGEDVLTRWEPRPQG</sequence>
<evidence type="ECO:0000256" key="1">
    <source>
        <dbReference type="ARBA" id="ARBA00002151"/>
    </source>
</evidence>
<feature type="domain" description="CMP/dCMP-type deaminase" evidence="16">
    <location>
        <begin position="1"/>
        <end position="117"/>
    </location>
</feature>
<dbReference type="GO" id="GO:0009231">
    <property type="term" value="P:riboflavin biosynthetic process"/>
    <property type="evidence" value="ECO:0007669"/>
    <property type="project" value="UniProtKB-UniPathway"/>
</dbReference>
<name>A0A6L5YYT0_9RHOB</name>
<comment type="similarity">
    <text evidence="5 12">In the C-terminal section; belongs to the HTP reductase family.</text>
</comment>
<keyword evidence="8 12" id="KW-0862">Zinc</keyword>
<dbReference type="PROSITE" id="PS00903">
    <property type="entry name" value="CYT_DCMP_DEAMINASES_1"/>
    <property type="match status" value="1"/>
</dbReference>
<evidence type="ECO:0000256" key="10">
    <source>
        <dbReference type="ARBA" id="ARBA00023002"/>
    </source>
</evidence>
<feature type="binding site" evidence="14">
    <location>
        <position position="201"/>
    </location>
    <ligand>
        <name>substrate</name>
    </ligand>
</feature>
<comment type="caution">
    <text evidence="17">The sequence shown here is derived from an EMBL/GenBank/DDBJ whole genome shotgun (WGS) entry which is preliminary data.</text>
</comment>
<evidence type="ECO:0000256" key="5">
    <source>
        <dbReference type="ARBA" id="ARBA00007417"/>
    </source>
</evidence>
<feature type="binding site" evidence="14">
    <location>
        <position position="178"/>
    </location>
    <ligand>
        <name>substrate</name>
    </ligand>
</feature>
<dbReference type="AlphaFoldDB" id="A0A6L5YYT0"/>
<evidence type="ECO:0000256" key="2">
    <source>
        <dbReference type="ARBA" id="ARBA00004882"/>
    </source>
</evidence>
<dbReference type="PANTHER" id="PTHR38011:SF7">
    <property type="entry name" value="2,5-DIAMINO-6-RIBOSYLAMINO-4(3H)-PYRIMIDINONE 5'-PHOSPHATE REDUCTASE"/>
    <property type="match status" value="1"/>
</dbReference>
<comment type="pathway">
    <text evidence="2 12">Cofactor biosynthesis; riboflavin biosynthesis; 5-amino-6-(D-ribitylamino)uracil from GTP: step 2/4.</text>
</comment>
<feature type="active site" description="Proton donor" evidence="13">
    <location>
        <position position="46"/>
    </location>
</feature>
<evidence type="ECO:0000259" key="16">
    <source>
        <dbReference type="PROSITE" id="PS51747"/>
    </source>
</evidence>
<evidence type="ECO:0000256" key="11">
    <source>
        <dbReference type="ARBA" id="ARBA00023268"/>
    </source>
</evidence>
<dbReference type="CDD" id="cd01284">
    <property type="entry name" value="Riboflavin_deaminase-reductase"/>
    <property type="match status" value="1"/>
</dbReference>
<dbReference type="EC" id="1.1.1.193" evidence="12"/>
<dbReference type="InterPro" id="IPR002125">
    <property type="entry name" value="CMP_dCMP_dom"/>
</dbReference>
<feature type="binding site" evidence="14">
    <location>
        <begin position="293"/>
        <end position="299"/>
    </location>
    <ligand>
        <name>NADP(+)</name>
        <dbReference type="ChEBI" id="CHEBI:58349"/>
    </ligand>
</feature>
<dbReference type="Pfam" id="PF01872">
    <property type="entry name" value="RibD_C"/>
    <property type="match status" value="1"/>
</dbReference>
<comment type="catalytic activity">
    <reaction evidence="12">
        <text>2,5-diamino-6-hydroxy-4-(5-phosphoribosylamino)-pyrimidine + H2O + H(+) = 5-amino-6-(5-phospho-D-ribosylamino)uracil + NH4(+)</text>
        <dbReference type="Rhea" id="RHEA:21868"/>
        <dbReference type="ChEBI" id="CHEBI:15377"/>
        <dbReference type="ChEBI" id="CHEBI:15378"/>
        <dbReference type="ChEBI" id="CHEBI:28938"/>
        <dbReference type="ChEBI" id="CHEBI:58453"/>
        <dbReference type="ChEBI" id="CHEBI:58614"/>
        <dbReference type="EC" id="3.5.4.26"/>
    </reaction>
</comment>
<organism evidence="17 18">
    <name type="scientific">Halovulum marinum</name>
    <dbReference type="NCBI Taxonomy" id="2662447"/>
    <lineage>
        <taxon>Bacteria</taxon>
        <taxon>Pseudomonadati</taxon>
        <taxon>Pseudomonadota</taxon>
        <taxon>Alphaproteobacteria</taxon>
        <taxon>Rhodobacterales</taxon>
        <taxon>Paracoccaceae</taxon>
        <taxon>Halovulum</taxon>
    </lineage>
</organism>
<evidence type="ECO:0000256" key="4">
    <source>
        <dbReference type="ARBA" id="ARBA00005259"/>
    </source>
</evidence>
<feature type="binding site" evidence="14">
    <location>
        <position position="190"/>
    </location>
    <ligand>
        <name>NADP(+)</name>
        <dbReference type="ChEBI" id="CHEBI:58349"/>
    </ligand>
</feature>
<dbReference type="Proteomes" id="UP000474957">
    <property type="component" value="Unassembled WGS sequence"/>
</dbReference>
<dbReference type="InterPro" id="IPR002734">
    <property type="entry name" value="RibDG_C"/>
</dbReference>
<keyword evidence="11" id="KW-0511">Multifunctional enzyme</keyword>
<feature type="binding site" evidence="14">
    <location>
        <position position="291"/>
    </location>
    <ligand>
        <name>substrate</name>
    </ligand>
</feature>
<dbReference type="PANTHER" id="PTHR38011">
    <property type="entry name" value="DIHYDROFOLATE REDUCTASE FAMILY PROTEIN (AFU_ORTHOLOGUE AFUA_8G06820)"/>
    <property type="match status" value="1"/>
</dbReference>
<evidence type="ECO:0000256" key="9">
    <source>
        <dbReference type="ARBA" id="ARBA00022857"/>
    </source>
</evidence>
<evidence type="ECO:0000256" key="6">
    <source>
        <dbReference type="ARBA" id="ARBA00022619"/>
    </source>
</evidence>
<dbReference type="PIRSF" id="PIRSF006769">
    <property type="entry name" value="RibD"/>
    <property type="match status" value="1"/>
</dbReference>
<keyword evidence="7 12" id="KW-0479">Metal-binding</keyword>
<evidence type="ECO:0000256" key="14">
    <source>
        <dbReference type="PIRSR" id="PIRSR006769-2"/>
    </source>
</evidence>
<evidence type="ECO:0000256" key="7">
    <source>
        <dbReference type="ARBA" id="ARBA00022723"/>
    </source>
</evidence>
<evidence type="ECO:0000313" key="18">
    <source>
        <dbReference type="Proteomes" id="UP000474957"/>
    </source>
</evidence>
<dbReference type="EMBL" id="WIND01000003">
    <property type="protein sequence ID" value="MSU89189.1"/>
    <property type="molecule type" value="Genomic_DNA"/>
</dbReference>
<comment type="similarity">
    <text evidence="4 12">In the N-terminal section; belongs to the cytidine and deoxycytidylate deaminase family.</text>
</comment>
<dbReference type="InterPro" id="IPR016193">
    <property type="entry name" value="Cytidine_deaminase-like"/>
</dbReference>